<dbReference type="VEuPathDB" id="FungiDB:BO71DRAFT_399247"/>
<name>A0A319E0I3_9EURO</name>
<comment type="similarity">
    <text evidence="3">Belongs to the ustYa family.</text>
</comment>
<comment type="pathway">
    <text evidence="1">Mycotoxin biosynthesis.</text>
</comment>
<proteinExistence type="inferred from homology"/>
<evidence type="ECO:0000256" key="1">
    <source>
        <dbReference type="ARBA" id="ARBA00004685"/>
    </source>
</evidence>
<dbReference type="InterPro" id="IPR021765">
    <property type="entry name" value="UstYa-like"/>
</dbReference>
<evidence type="ECO:0000256" key="4">
    <source>
        <dbReference type="SAM" id="MobiDB-lite"/>
    </source>
</evidence>
<evidence type="ECO:0000256" key="5">
    <source>
        <dbReference type="SAM" id="Phobius"/>
    </source>
</evidence>
<gene>
    <name evidence="6" type="ORF">BO71DRAFT_399247</name>
</gene>
<dbReference type="GO" id="GO:0043386">
    <property type="term" value="P:mycotoxin biosynthetic process"/>
    <property type="evidence" value="ECO:0007669"/>
    <property type="project" value="InterPro"/>
</dbReference>
<organism evidence="6 7">
    <name type="scientific">Aspergillus ellipticus CBS 707.79</name>
    <dbReference type="NCBI Taxonomy" id="1448320"/>
    <lineage>
        <taxon>Eukaryota</taxon>
        <taxon>Fungi</taxon>
        <taxon>Dikarya</taxon>
        <taxon>Ascomycota</taxon>
        <taxon>Pezizomycotina</taxon>
        <taxon>Eurotiomycetes</taxon>
        <taxon>Eurotiomycetidae</taxon>
        <taxon>Eurotiales</taxon>
        <taxon>Aspergillaceae</taxon>
        <taxon>Aspergillus</taxon>
        <taxon>Aspergillus subgen. Circumdati</taxon>
    </lineage>
</organism>
<keyword evidence="7" id="KW-1185">Reference proteome</keyword>
<feature type="compositionally biased region" description="Low complexity" evidence="4">
    <location>
        <begin position="153"/>
        <end position="164"/>
    </location>
</feature>
<dbReference type="PANTHER" id="PTHR33365:SF11">
    <property type="entry name" value="TAT PATHWAY SIGNAL SEQUENCE"/>
    <property type="match status" value="1"/>
</dbReference>
<dbReference type="AlphaFoldDB" id="A0A319E0I3"/>
<evidence type="ECO:0000313" key="6">
    <source>
        <dbReference type="EMBL" id="PYH93998.1"/>
    </source>
</evidence>
<sequence>MFKPKGTAQYAPLDMDEERAHSSLSSPPNPQSSRIKLLAVKVVWVYALILTVMYAFTFRRGSSKLVPILGHELPMRPVIFAPDTRYTDISDPAWESLIPPGKGFIAVNNPKSHGLSGGFPIPGGNSEGYSLSVFHQIHCLALLDRTLRQSDLAMSSSPSASMHSPPRRDTHVNTHGSAHVAHCVDYLRQAIMCAADTTPEKARVVNGTVQQDTDGWGVVHQCRDWDEVYEFAKTNRAFESEGII</sequence>
<protein>
    <recommendedName>
        <fullName evidence="8">Oxidase ustYa</fullName>
    </recommendedName>
</protein>
<accession>A0A319E0I3</accession>
<dbReference type="OrthoDB" id="3687641at2759"/>
<keyword evidence="5" id="KW-1133">Transmembrane helix</keyword>
<dbReference type="Pfam" id="PF11807">
    <property type="entry name" value="UstYa"/>
    <property type="match status" value="1"/>
</dbReference>
<dbReference type="EMBL" id="KZ825881">
    <property type="protein sequence ID" value="PYH93998.1"/>
    <property type="molecule type" value="Genomic_DNA"/>
</dbReference>
<feature type="region of interest" description="Disordered" evidence="4">
    <location>
        <begin position="153"/>
        <end position="175"/>
    </location>
</feature>
<evidence type="ECO:0000313" key="7">
    <source>
        <dbReference type="Proteomes" id="UP000247810"/>
    </source>
</evidence>
<evidence type="ECO:0000256" key="3">
    <source>
        <dbReference type="ARBA" id="ARBA00035112"/>
    </source>
</evidence>
<keyword evidence="5" id="KW-0812">Transmembrane</keyword>
<reference evidence="6 7" key="1">
    <citation type="submission" date="2018-02" db="EMBL/GenBank/DDBJ databases">
        <title>The genomes of Aspergillus section Nigri reveals drivers in fungal speciation.</title>
        <authorList>
            <consortium name="DOE Joint Genome Institute"/>
            <person name="Vesth T.C."/>
            <person name="Nybo J."/>
            <person name="Theobald S."/>
            <person name="Brandl J."/>
            <person name="Frisvad J.C."/>
            <person name="Nielsen K.F."/>
            <person name="Lyhne E.K."/>
            <person name="Kogle M.E."/>
            <person name="Kuo A."/>
            <person name="Riley R."/>
            <person name="Clum A."/>
            <person name="Nolan M."/>
            <person name="Lipzen A."/>
            <person name="Salamov A."/>
            <person name="Henrissat B."/>
            <person name="Wiebenga A."/>
            <person name="De vries R.P."/>
            <person name="Grigoriev I.V."/>
            <person name="Mortensen U.H."/>
            <person name="Andersen M.R."/>
            <person name="Baker S.E."/>
        </authorList>
    </citation>
    <scope>NUCLEOTIDE SEQUENCE [LARGE SCALE GENOMIC DNA]</scope>
    <source>
        <strain evidence="6 7">CBS 707.79</strain>
    </source>
</reference>
<dbReference type="Proteomes" id="UP000247810">
    <property type="component" value="Unassembled WGS sequence"/>
</dbReference>
<evidence type="ECO:0008006" key="8">
    <source>
        <dbReference type="Google" id="ProtNLM"/>
    </source>
</evidence>
<dbReference type="STRING" id="1448320.A0A319E0I3"/>
<keyword evidence="5" id="KW-0472">Membrane</keyword>
<keyword evidence="2" id="KW-0560">Oxidoreductase</keyword>
<dbReference type="PANTHER" id="PTHR33365">
    <property type="entry name" value="YALI0B05434P"/>
    <property type="match status" value="1"/>
</dbReference>
<evidence type="ECO:0000256" key="2">
    <source>
        <dbReference type="ARBA" id="ARBA00023002"/>
    </source>
</evidence>
<feature type="transmembrane region" description="Helical" evidence="5">
    <location>
        <begin position="35"/>
        <end position="56"/>
    </location>
</feature>
<dbReference type="GO" id="GO:0016491">
    <property type="term" value="F:oxidoreductase activity"/>
    <property type="evidence" value="ECO:0007669"/>
    <property type="project" value="UniProtKB-KW"/>
</dbReference>